<feature type="domain" description="Intradiol ring-cleavage dioxygenases" evidence="7">
    <location>
        <begin position="128"/>
        <end position="288"/>
    </location>
</feature>
<organism evidence="9 10">
    <name type="scientific">Streptomyces wedmorensis</name>
    <dbReference type="NCBI Taxonomy" id="43759"/>
    <lineage>
        <taxon>Bacteria</taxon>
        <taxon>Bacillati</taxon>
        <taxon>Actinomycetota</taxon>
        <taxon>Actinomycetes</taxon>
        <taxon>Kitasatosporales</taxon>
        <taxon>Streptomycetaceae</taxon>
        <taxon>Streptomyces</taxon>
    </lineage>
</organism>
<gene>
    <name evidence="9" type="ORF">ACFQ63_16435</name>
</gene>
<name>A0ABW6IUI2_STRWE</name>
<evidence type="ECO:0000259" key="7">
    <source>
        <dbReference type="Pfam" id="PF00775"/>
    </source>
</evidence>
<evidence type="ECO:0000313" key="9">
    <source>
        <dbReference type="EMBL" id="MFE5981288.1"/>
    </source>
</evidence>
<dbReference type="GO" id="GO:0051213">
    <property type="term" value="F:dioxygenase activity"/>
    <property type="evidence" value="ECO:0007669"/>
    <property type="project" value="UniProtKB-KW"/>
</dbReference>
<reference evidence="9 10" key="1">
    <citation type="submission" date="2024-09" db="EMBL/GenBank/DDBJ databases">
        <title>The Natural Products Discovery Center: Release of the First 8490 Sequenced Strains for Exploring Actinobacteria Biosynthetic Diversity.</title>
        <authorList>
            <person name="Kalkreuter E."/>
            <person name="Kautsar S.A."/>
            <person name="Yang D."/>
            <person name="Bader C.D."/>
            <person name="Teijaro C.N."/>
            <person name="Fluegel L."/>
            <person name="Davis C.M."/>
            <person name="Simpson J.R."/>
            <person name="Lauterbach L."/>
            <person name="Steele A.D."/>
            <person name="Gui C."/>
            <person name="Meng S."/>
            <person name="Li G."/>
            <person name="Viehrig K."/>
            <person name="Ye F."/>
            <person name="Su P."/>
            <person name="Kiefer A.F."/>
            <person name="Nichols A."/>
            <person name="Cepeda A.J."/>
            <person name="Yan W."/>
            <person name="Fan B."/>
            <person name="Jiang Y."/>
            <person name="Adhikari A."/>
            <person name="Zheng C.-J."/>
            <person name="Schuster L."/>
            <person name="Cowan T.M."/>
            <person name="Smanski M.J."/>
            <person name="Chevrette M.G."/>
            <person name="De Carvalho L.P.S."/>
            <person name="Shen B."/>
        </authorList>
    </citation>
    <scope>NUCLEOTIDE SEQUENCE [LARGE SCALE GENOMIC DNA]</scope>
    <source>
        <strain evidence="9 10">NPDC056472</strain>
    </source>
</reference>
<keyword evidence="10" id="KW-1185">Reference proteome</keyword>
<dbReference type="EMBL" id="JBHTRV010000011">
    <property type="protein sequence ID" value="MFE5981288.1"/>
    <property type="molecule type" value="Genomic_DNA"/>
</dbReference>
<keyword evidence="5" id="KW-0560">Oxidoreductase</keyword>
<keyword evidence="3" id="KW-0479">Metal-binding</keyword>
<dbReference type="PANTHER" id="PTHR33711">
    <property type="entry name" value="DIOXYGENASE, PUTATIVE (AFU_ORTHOLOGUE AFUA_2G02910)-RELATED"/>
    <property type="match status" value="1"/>
</dbReference>
<evidence type="ECO:0000313" key="10">
    <source>
        <dbReference type="Proteomes" id="UP001600424"/>
    </source>
</evidence>
<evidence type="ECO:0000256" key="4">
    <source>
        <dbReference type="ARBA" id="ARBA00022964"/>
    </source>
</evidence>
<comment type="cofactor">
    <cofactor evidence="1">
        <name>Fe(3+)</name>
        <dbReference type="ChEBI" id="CHEBI:29034"/>
    </cofactor>
</comment>
<dbReference type="InterPro" id="IPR050770">
    <property type="entry name" value="Intradiol_RC_Dioxygenase"/>
</dbReference>
<evidence type="ECO:0000256" key="1">
    <source>
        <dbReference type="ARBA" id="ARBA00001965"/>
    </source>
</evidence>
<dbReference type="Pfam" id="PF00775">
    <property type="entry name" value="Dioxygenase_C"/>
    <property type="match status" value="1"/>
</dbReference>
<accession>A0ABW6IUI2</accession>
<evidence type="ECO:0000256" key="5">
    <source>
        <dbReference type="ARBA" id="ARBA00023002"/>
    </source>
</evidence>
<dbReference type="InterPro" id="IPR007535">
    <property type="entry name" value="Catechol_dOase_N"/>
</dbReference>
<dbReference type="SUPFAM" id="SSF49482">
    <property type="entry name" value="Aromatic compound dioxygenase"/>
    <property type="match status" value="1"/>
</dbReference>
<dbReference type="Pfam" id="PF04444">
    <property type="entry name" value="Dioxygenase_N"/>
    <property type="match status" value="1"/>
</dbReference>
<sequence>MSRELAAAAGREQAVTDKVLASFAGTADSRLREVMLSLVRHLHAFARDVRLSEQEWETAIEFLTRAGHITDDRRQEFILLSDVLGLSMLTVAINEPAEPGATEATVFGPFYVDDAPEVPLGGDVARGAVGTPCYVSGQVRSVDGTPIGGALLHVWGADDDGFYDVQYSADHSAGRGWLRVAPDGTYRFWTVLPTPYPIPHDGPVGDLLTAAGRGPMRPAHLHFKVVSPDHRTLITHIFVAGDPYLQDDAVFGVKDSLVVAAEHHRAGPAPDGSHPRESWASMHFDLVLVSDEDR</sequence>
<evidence type="ECO:0000256" key="3">
    <source>
        <dbReference type="ARBA" id="ARBA00022723"/>
    </source>
</evidence>
<comment type="caution">
    <text evidence="9">The sequence shown here is derived from an EMBL/GenBank/DDBJ whole genome shotgun (WGS) entry which is preliminary data.</text>
</comment>
<dbReference type="PANTHER" id="PTHR33711:SF7">
    <property type="entry name" value="INTRADIOL RING-CLEAVAGE DIOXYGENASES DOMAIN-CONTAINING PROTEIN-RELATED"/>
    <property type="match status" value="1"/>
</dbReference>
<dbReference type="RefSeq" id="WP_386251956.1">
    <property type="nucleotide sequence ID" value="NZ_JBHTRV010000011.1"/>
</dbReference>
<dbReference type="Proteomes" id="UP001600424">
    <property type="component" value="Unassembled WGS sequence"/>
</dbReference>
<protein>
    <submittedName>
        <fullName evidence="9">Dioxygenase</fullName>
    </submittedName>
</protein>
<keyword evidence="6" id="KW-0408">Iron</keyword>
<feature type="domain" description="Catechol dioxygenase N-terminal" evidence="8">
    <location>
        <begin position="28"/>
        <end position="101"/>
    </location>
</feature>
<comment type="similarity">
    <text evidence="2">Belongs to the intradiol ring-cleavage dioxygenase family.</text>
</comment>
<dbReference type="InterPro" id="IPR000627">
    <property type="entry name" value="Intradiol_dOase_C"/>
</dbReference>
<dbReference type="Gene3D" id="2.60.130.10">
    <property type="entry name" value="Aromatic compound dioxygenase"/>
    <property type="match status" value="1"/>
</dbReference>
<keyword evidence="4 9" id="KW-0223">Dioxygenase</keyword>
<dbReference type="InterPro" id="IPR015889">
    <property type="entry name" value="Intradiol_dOase_core"/>
</dbReference>
<evidence type="ECO:0000256" key="2">
    <source>
        <dbReference type="ARBA" id="ARBA00007825"/>
    </source>
</evidence>
<evidence type="ECO:0000259" key="8">
    <source>
        <dbReference type="Pfam" id="PF04444"/>
    </source>
</evidence>
<proteinExistence type="inferred from homology"/>
<evidence type="ECO:0000256" key="6">
    <source>
        <dbReference type="ARBA" id="ARBA00023004"/>
    </source>
</evidence>